<reference evidence="3" key="1">
    <citation type="submission" date="2016-03" db="EMBL/GenBank/DDBJ databases">
        <authorList>
            <person name="Ma C."/>
            <person name="Zhou S."/>
            <person name="Yang G."/>
        </authorList>
    </citation>
    <scope>NUCLEOTIDE SEQUENCE [LARGE SCALE GENOMIC DNA]</scope>
    <source>
        <strain evidence="3">SgZ-1</strain>
    </source>
</reference>
<feature type="transmembrane region" description="Helical" evidence="1">
    <location>
        <begin position="15"/>
        <end position="34"/>
    </location>
</feature>
<feature type="transmembrane region" description="Helical" evidence="1">
    <location>
        <begin position="217"/>
        <end position="238"/>
    </location>
</feature>
<proteinExistence type="predicted"/>
<dbReference type="STRING" id="1134435.AC731_003170"/>
<feature type="transmembrane region" description="Helical" evidence="1">
    <location>
        <begin position="323"/>
        <end position="342"/>
    </location>
</feature>
<feature type="transmembrane region" description="Helical" evidence="1">
    <location>
        <begin position="100"/>
        <end position="120"/>
    </location>
</feature>
<sequence>MTREPETPSLLQRRIYGTVGIAVLVALYLLVGLVGHDPWRGDDARYLGPILSMLRGEGWLFPMLAGEPLVDYPPLYYWVGALLAWAGSGFLALHEGARLASAVFVAIGVYFSARTAEALYGRPARTPAALLTMGGLGLVLHAHEIQPLLAVLAMLAMTLRGLALVPQQPVAGSLLAAAGTALAFLAGGIGGLIATAPLLPLVMMLSADCRTPRASGALLLGLCLALALAALWPLAIHLSQPDQLGLWLRGEWARLSGPALSGGDIVRGLELLGWFTWPLWPIVLWSLWRARRTISQLRWLLPLLSAVLVLTHFVIQGDLSQANALPLIPAMALLAAAGVPTLRRGAANAFDWFSLMSLAVFGILVWLAWSAQAVGWPPGLARHVARNAPDFVLHQPGLQLALGAGITLLWIALVSRLPRSSSRAPANWAIGLTMLWCLAVVLLMPWFDNGRSYRETVRSLEIAVAGERSSTPGACIASTGLPDHVKSSLDYFADIRTVPIVGDSTPCPLLLVMNDRKPVMQLAPEWKPVWEFRRGAGRRAETFTLLRREGS</sequence>
<feature type="transmembrane region" description="Helical" evidence="1">
    <location>
        <begin position="271"/>
        <end position="288"/>
    </location>
</feature>
<feature type="transmembrane region" description="Helical" evidence="1">
    <location>
        <begin position="149"/>
        <end position="168"/>
    </location>
</feature>
<dbReference type="EMBL" id="CP014646">
    <property type="protein sequence ID" value="AMO36025.1"/>
    <property type="molecule type" value="Genomic_DNA"/>
</dbReference>
<evidence type="ECO:0000256" key="1">
    <source>
        <dbReference type="SAM" id="Phobius"/>
    </source>
</evidence>
<organism evidence="2 3">
    <name type="scientific">Thauera humireducens</name>
    <dbReference type="NCBI Taxonomy" id="1134435"/>
    <lineage>
        <taxon>Bacteria</taxon>
        <taxon>Pseudomonadati</taxon>
        <taxon>Pseudomonadota</taxon>
        <taxon>Betaproteobacteria</taxon>
        <taxon>Rhodocyclales</taxon>
        <taxon>Zoogloeaceae</taxon>
        <taxon>Thauera</taxon>
    </lineage>
</organism>
<protein>
    <recommendedName>
        <fullName evidence="4">Glycosyltransferase RgtA/B/C/D-like domain-containing protein</fullName>
    </recommendedName>
</protein>
<dbReference type="AlphaFoldDB" id="A0A140IE50"/>
<evidence type="ECO:0000313" key="2">
    <source>
        <dbReference type="EMBL" id="AMO36025.1"/>
    </source>
</evidence>
<keyword evidence="1" id="KW-1133">Transmembrane helix</keyword>
<dbReference type="RefSeq" id="WP_048709194.1">
    <property type="nucleotide sequence ID" value="NZ_CP014646.1"/>
</dbReference>
<gene>
    <name evidence="2" type="ORF">AC731_003170</name>
</gene>
<feature type="transmembrane region" description="Helical" evidence="1">
    <location>
        <begin position="126"/>
        <end position="142"/>
    </location>
</feature>
<evidence type="ECO:0008006" key="4">
    <source>
        <dbReference type="Google" id="ProtNLM"/>
    </source>
</evidence>
<dbReference type="KEGG" id="thu:AC731_003170"/>
<feature type="transmembrane region" description="Helical" evidence="1">
    <location>
        <begin position="397"/>
        <end position="414"/>
    </location>
</feature>
<dbReference type="Proteomes" id="UP000036902">
    <property type="component" value="Chromosome"/>
</dbReference>
<keyword evidence="3" id="KW-1185">Reference proteome</keyword>
<feature type="transmembrane region" description="Helical" evidence="1">
    <location>
        <begin position="349"/>
        <end position="369"/>
    </location>
</feature>
<feature type="transmembrane region" description="Helical" evidence="1">
    <location>
        <begin position="426"/>
        <end position="447"/>
    </location>
</feature>
<keyword evidence="1" id="KW-0812">Transmembrane</keyword>
<evidence type="ECO:0000313" key="3">
    <source>
        <dbReference type="Proteomes" id="UP000036902"/>
    </source>
</evidence>
<accession>A0A140IE50</accession>
<feature type="transmembrane region" description="Helical" evidence="1">
    <location>
        <begin position="174"/>
        <end position="205"/>
    </location>
</feature>
<feature type="transmembrane region" description="Helical" evidence="1">
    <location>
        <begin position="75"/>
        <end position="93"/>
    </location>
</feature>
<feature type="transmembrane region" description="Helical" evidence="1">
    <location>
        <begin position="300"/>
        <end position="317"/>
    </location>
</feature>
<name>A0A140IE50_9RHOO</name>
<keyword evidence="1" id="KW-0472">Membrane</keyword>